<dbReference type="GO" id="GO:0046316">
    <property type="term" value="F:gluconokinase activity"/>
    <property type="evidence" value="ECO:0007669"/>
    <property type="project" value="UniProtKB-EC"/>
</dbReference>
<evidence type="ECO:0000256" key="2">
    <source>
        <dbReference type="ARBA" id="ARBA00022679"/>
    </source>
</evidence>
<organism evidence="6 7">
    <name type="scientific">Halalkalibacter kiskunsagensis</name>
    <dbReference type="NCBI Taxonomy" id="1548599"/>
    <lineage>
        <taxon>Bacteria</taxon>
        <taxon>Bacillati</taxon>
        <taxon>Bacillota</taxon>
        <taxon>Bacilli</taxon>
        <taxon>Bacillales</taxon>
        <taxon>Bacillaceae</taxon>
        <taxon>Halalkalibacter</taxon>
    </lineage>
</organism>
<evidence type="ECO:0000256" key="1">
    <source>
        <dbReference type="ARBA" id="ARBA00009156"/>
    </source>
</evidence>
<feature type="domain" description="Carbohydrate kinase FGGY N-terminal" evidence="4">
    <location>
        <begin position="6"/>
        <end position="249"/>
    </location>
</feature>
<dbReference type="SUPFAM" id="SSF53067">
    <property type="entry name" value="Actin-like ATPase domain"/>
    <property type="match status" value="2"/>
</dbReference>
<feature type="domain" description="Carbohydrate kinase FGGY C-terminal" evidence="5">
    <location>
        <begin position="259"/>
        <end position="453"/>
    </location>
</feature>
<evidence type="ECO:0000259" key="4">
    <source>
        <dbReference type="Pfam" id="PF00370"/>
    </source>
</evidence>
<comment type="caution">
    <text evidence="6">The sequence shown here is derived from an EMBL/GenBank/DDBJ whole genome shotgun (WGS) entry which is preliminary data.</text>
</comment>
<accession>A0ABV6KDH7</accession>
<dbReference type="RefSeq" id="WP_335958709.1">
    <property type="nucleotide sequence ID" value="NZ_JAXBLX010000002.1"/>
</dbReference>
<reference evidence="6 7" key="1">
    <citation type="submission" date="2024-09" db="EMBL/GenBank/DDBJ databases">
        <authorList>
            <person name="Sun Q."/>
            <person name="Mori K."/>
        </authorList>
    </citation>
    <scope>NUCLEOTIDE SEQUENCE [LARGE SCALE GENOMIC DNA]</scope>
    <source>
        <strain evidence="6 7">NCAIM B.02610</strain>
    </source>
</reference>
<dbReference type="InterPro" id="IPR050406">
    <property type="entry name" value="FGGY_Carb_Kinase"/>
</dbReference>
<dbReference type="InterPro" id="IPR043129">
    <property type="entry name" value="ATPase_NBD"/>
</dbReference>
<dbReference type="EMBL" id="JBHLUX010000030">
    <property type="protein sequence ID" value="MFC0471125.1"/>
    <property type="molecule type" value="Genomic_DNA"/>
</dbReference>
<dbReference type="InterPro" id="IPR000577">
    <property type="entry name" value="Carb_kinase_FGGY"/>
</dbReference>
<keyword evidence="7" id="KW-1185">Reference proteome</keyword>
<dbReference type="PIRSF" id="PIRSF000538">
    <property type="entry name" value="GlpK"/>
    <property type="match status" value="1"/>
</dbReference>
<dbReference type="PANTHER" id="PTHR43095:SF2">
    <property type="entry name" value="GLUCONOKINASE"/>
    <property type="match status" value="1"/>
</dbReference>
<dbReference type="EC" id="2.7.1.12" evidence="6"/>
<dbReference type="Pfam" id="PF02782">
    <property type="entry name" value="FGGY_C"/>
    <property type="match status" value="1"/>
</dbReference>
<evidence type="ECO:0000313" key="7">
    <source>
        <dbReference type="Proteomes" id="UP001589838"/>
    </source>
</evidence>
<dbReference type="InterPro" id="IPR018484">
    <property type="entry name" value="FGGY_N"/>
</dbReference>
<gene>
    <name evidence="6" type="ORF">ACFFHM_11680</name>
</gene>
<evidence type="ECO:0000256" key="3">
    <source>
        <dbReference type="ARBA" id="ARBA00022777"/>
    </source>
</evidence>
<dbReference type="InterPro" id="IPR018485">
    <property type="entry name" value="FGGY_C"/>
</dbReference>
<keyword evidence="3" id="KW-0418">Kinase</keyword>
<sequence>MTAKNYVLGLDIGTTSAKAVLFQKNGLVIAENENAYPVYHPNPSWVEQDPYEIERAAVAAISGAVQKSQINKNEIYCVSISSAMHSLICMDQNDEPISPSITWADGRSVDQASRVKDTFGKSLYLKTGTPIHPMAPLSKLIWMRETNYQPYLQSAKFISIKEFLIQRWFDKYIVDYAIASASGLFNIHTFEWEAEALFAAGITSDQLSEPVPSTTICQGLNKELAEQFHLSQDTPFVIGSSDGPLANLGIGAIDPGDVAITIGTSGAIRQMASKPQTDELQEIFCYGVTKDLWIMGGPTNNGGIVFQWLKDVLGEAEVQKALELNGSAYDLLTSLAQTAKPGANGLLFLPFLNGERAPYWDANARGSFIGLTLSHKKEHMIRAGLEGVIYSLYSIGETLERLAGQPATIFASGGFARSSLWLQILTDIFGQEVRVPASHQSSAWGAAWFGLYALGEVPSLSAIKESIPMNNTYIPNKTNHVIYQELYQTYRELYFALKPHFKALATIQRKEKK</sequence>
<dbReference type="CDD" id="cd07770">
    <property type="entry name" value="ASKHA_NBD_FGGY_GntK"/>
    <property type="match status" value="1"/>
</dbReference>
<comment type="similarity">
    <text evidence="1">Belongs to the FGGY kinase family.</text>
</comment>
<name>A0ABV6KDH7_9BACI</name>
<dbReference type="Proteomes" id="UP001589838">
    <property type="component" value="Unassembled WGS sequence"/>
</dbReference>
<keyword evidence="2 6" id="KW-0808">Transferase</keyword>
<evidence type="ECO:0000313" key="6">
    <source>
        <dbReference type="EMBL" id="MFC0471125.1"/>
    </source>
</evidence>
<evidence type="ECO:0000259" key="5">
    <source>
        <dbReference type="Pfam" id="PF02782"/>
    </source>
</evidence>
<protein>
    <submittedName>
        <fullName evidence="6">Gluconokinase</fullName>
        <ecNumber evidence="6">2.7.1.12</ecNumber>
    </submittedName>
</protein>
<dbReference type="PANTHER" id="PTHR43095">
    <property type="entry name" value="SUGAR KINASE"/>
    <property type="match status" value="1"/>
</dbReference>
<dbReference type="Pfam" id="PF00370">
    <property type="entry name" value="FGGY_N"/>
    <property type="match status" value="1"/>
</dbReference>
<dbReference type="Gene3D" id="3.30.420.40">
    <property type="match status" value="2"/>
</dbReference>
<proteinExistence type="inferred from homology"/>